<protein>
    <submittedName>
        <fullName evidence="8">MATE family efflux transporter</fullName>
    </submittedName>
</protein>
<evidence type="ECO:0000256" key="2">
    <source>
        <dbReference type="ARBA" id="ARBA00022448"/>
    </source>
</evidence>
<keyword evidence="9" id="KW-1185">Reference proteome</keyword>
<dbReference type="PANTHER" id="PTHR43549:SF3">
    <property type="entry name" value="MULTIDRUG RESISTANCE PROTEIN YPNP-RELATED"/>
    <property type="match status" value="1"/>
</dbReference>
<reference evidence="8 9" key="1">
    <citation type="submission" date="2024-09" db="EMBL/GenBank/DDBJ databases">
        <authorList>
            <person name="Sun Q."/>
            <person name="Mori K."/>
        </authorList>
    </citation>
    <scope>NUCLEOTIDE SEQUENCE [LARGE SCALE GENOMIC DNA]</scope>
    <source>
        <strain evidence="8 9">JCM 15389</strain>
    </source>
</reference>
<keyword evidence="2" id="KW-0813">Transport</keyword>
<evidence type="ECO:0000313" key="8">
    <source>
        <dbReference type="EMBL" id="MFC0083200.1"/>
    </source>
</evidence>
<dbReference type="PANTHER" id="PTHR43549">
    <property type="entry name" value="MULTIDRUG RESISTANCE PROTEIN YPNP-RELATED"/>
    <property type="match status" value="1"/>
</dbReference>
<feature type="transmembrane region" description="Helical" evidence="7">
    <location>
        <begin position="35"/>
        <end position="55"/>
    </location>
</feature>
<evidence type="ECO:0000256" key="6">
    <source>
        <dbReference type="ARBA" id="ARBA00023136"/>
    </source>
</evidence>
<keyword evidence="5 7" id="KW-1133">Transmembrane helix</keyword>
<dbReference type="EMBL" id="JBHLYQ010000332">
    <property type="protein sequence ID" value="MFC0083200.1"/>
    <property type="molecule type" value="Genomic_DNA"/>
</dbReference>
<keyword evidence="4 7" id="KW-0812">Transmembrane</keyword>
<accession>A0ABV6C668</accession>
<keyword evidence="3" id="KW-1003">Cell membrane</keyword>
<gene>
    <name evidence="8" type="ORF">ACFFRE_13790</name>
</gene>
<evidence type="ECO:0000256" key="4">
    <source>
        <dbReference type="ARBA" id="ARBA00022692"/>
    </source>
</evidence>
<feature type="transmembrane region" description="Helical" evidence="7">
    <location>
        <begin position="106"/>
        <end position="132"/>
    </location>
</feature>
<evidence type="ECO:0000256" key="1">
    <source>
        <dbReference type="ARBA" id="ARBA00004651"/>
    </source>
</evidence>
<comment type="subcellular location">
    <subcellularLocation>
        <location evidence="1">Cell membrane</location>
        <topology evidence="1">Multi-pass membrane protein</topology>
    </subcellularLocation>
</comment>
<evidence type="ECO:0000256" key="5">
    <source>
        <dbReference type="ARBA" id="ARBA00022989"/>
    </source>
</evidence>
<dbReference type="RefSeq" id="WP_377790946.1">
    <property type="nucleotide sequence ID" value="NZ_JBHLYQ010000332.1"/>
</dbReference>
<dbReference type="Pfam" id="PF01554">
    <property type="entry name" value="MatE"/>
    <property type="match status" value="1"/>
</dbReference>
<dbReference type="Proteomes" id="UP001589788">
    <property type="component" value="Unassembled WGS sequence"/>
</dbReference>
<comment type="caution">
    <text evidence="8">The sequence shown here is derived from an EMBL/GenBank/DDBJ whole genome shotgun (WGS) entry which is preliminary data.</text>
</comment>
<evidence type="ECO:0000256" key="7">
    <source>
        <dbReference type="SAM" id="Phobius"/>
    </source>
</evidence>
<evidence type="ECO:0000313" key="9">
    <source>
        <dbReference type="Proteomes" id="UP001589788"/>
    </source>
</evidence>
<feature type="transmembrane region" description="Helical" evidence="7">
    <location>
        <begin position="144"/>
        <end position="162"/>
    </location>
</feature>
<dbReference type="InterPro" id="IPR052031">
    <property type="entry name" value="Membrane_Transporter-Flippase"/>
</dbReference>
<dbReference type="InterPro" id="IPR002528">
    <property type="entry name" value="MATE_fam"/>
</dbReference>
<organism evidence="8 9">
    <name type="scientific">Aciditerrimonas ferrireducens</name>
    <dbReference type="NCBI Taxonomy" id="667306"/>
    <lineage>
        <taxon>Bacteria</taxon>
        <taxon>Bacillati</taxon>
        <taxon>Actinomycetota</taxon>
        <taxon>Acidimicrobiia</taxon>
        <taxon>Acidimicrobiales</taxon>
        <taxon>Acidimicrobiaceae</taxon>
        <taxon>Aciditerrimonas</taxon>
    </lineage>
</organism>
<feature type="transmembrane region" description="Helical" evidence="7">
    <location>
        <begin position="61"/>
        <end position="85"/>
    </location>
</feature>
<evidence type="ECO:0000256" key="3">
    <source>
        <dbReference type="ARBA" id="ARBA00022475"/>
    </source>
</evidence>
<name>A0ABV6C668_9ACTN</name>
<keyword evidence="6 7" id="KW-0472">Membrane</keyword>
<feature type="non-terminal residue" evidence="8">
    <location>
        <position position="165"/>
    </location>
</feature>
<proteinExistence type="predicted"/>
<sequence>MLEKNKPENHATDKHGLLSAPIPETLRKMTVPMTMGMIAILMFNLVDTFFISLLGTHALAAISYTFPVTSAVNCITMGIGMGLSTNIGRLLGQGHAPQAARFTTHGLLLAVLLVAIASSIGFATIAPLFRFLGAADDLIPLIEQYMQVWYLTIPLLVIPMAGNSA</sequence>